<dbReference type="InterPro" id="IPR008278">
    <property type="entry name" value="4-PPantetheinyl_Trfase_dom"/>
</dbReference>
<dbReference type="EC" id="2.7.8.7" evidence="8"/>
<dbReference type="HAMAP" id="MF_00101">
    <property type="entry name" value="AcpS"/>
    <property type="match status" value="1"/>
</dbReference>
<keyword evidence="4 8" id="KW-0276">Fatty acid metabolism</keyword>
<keyword evidence="1 8" id="KW-0444">Lipid biosynthesis</keyword>
<accession>A0A927BZQ8</accession>
<evidence type="ECO:0000259" key="9">
    <source>
        <dbReference type="Pfam" id="PF01648"/>
    </source>
</evidence>
<keyword evidence="11" id="KW-1185">Reference proteome</keyword>
<dbReference type="AlphaFoldDB" id="A0A927BZQ8"/>
<comment type="subcellular location">
    <subcellularLocation>
        <location evidence="8">Cytoplasm</location>
    </subcellularLocation>
</comment>
<evidence type="ECO:0000256" key="5">
    <source>
        <dbReference type="ARBA" id="ARBA00022842"/>
    </source>
</evidence>
<dbReference type="NCBIfam" id="TIGR00556">
    <property type="entry name" value="pantethn_trn"/>
    <property type="match status" value="1"/>
</dbReference>
<proteinExistence type="inferred from homology"/>
<reference evidence="10" key="1">
    <citation type="submission" date="2020-09" db="EMBL/GenBank/DDBJ databases">
        <authorList>
            <person name="Yoon J.-W."/>
        </authorList>
    </citation>
    <scope>NUCLEOTIDE SEQUENCE</scope>
    <source>
        <strain evidence="10">KMU-158</strain>
    </source>
</reference>
<evidence type="ECO:0000256" key="6">
    <source>
        <dbReference type="ARBA" id="ARBA00023098"/>
    </source>
</evidence>
<keyword evidence="7 8" id="KW-0275">Fatty acid biosynthesis</keyword>
<comment type="caution">
    <text evidence="10">The sequence shown here is derived from an EMBL/GenBank/DDBJ whole genome shotgun (WGS) entry which is preliminary data.</text>
</comment>
<evidence type="ECO:0000256" key="7">
    <source>
        <dbReference type="ARBA" id="ARBA00023160"/>
    </source>
</evidence>
<dbReference type="GO" id="GO:0000287">
    <property type="term" value="F:magnesium ion binding"/>
    <property type="evidence" value="ECO:0007669"/>
    <property type="project" value="UniProtKB-UniRule"/>
</dbReference>
<evidence type="ECO:0000256" key="2">
    <source>
        <dbReference type="ARBA" id="ARBA00022679"/>
    </source>
</evidence>
<dbReference type="EMBL" id="JACXLD010000002">
    <property type="protein sequence ID" value="MBD2858583.1"/>
    <property type="molecule type" value="Genomic_DNA"/>
</dbReference>
<gene>
    <name evidence="8" type="primary">acpS</name>
    <name evidence="10" type="ORF">IB286_06125</name>
</gene>
<organism evidence="10 11">
    <name type="scientific">Spongiibacter pelagi</name>
    <dbReference type="NCBI Taxonomy" id="2760804"/>
    <lineage>
        <taxon>Bacteria</taxon>
        <taxon>Pseudomonadati</taxon>
        <taxon>Pseudomonadota</taxon>
        <taxon>Gammaproteobacteria</taxon>
        <taxon>Cellvibrionales</taxon>
        <taxon>Spongiibacteraceae</taxon>
        <taxon>Spongiibacter</taxon>
    </lineage>
</organism>
<feature type="binding site" evidence="8">
    <location>
        <position position="8"/>
    </location>
    <ligand>
        <name>Mg(2+)</name>
        <dbReference type="ChEBI" id="CHEBI:18420"/>
    </ligand>
</feature>
<dbReference type="GO" id="GO:0008897">
    <property type="term" value="F:holo-[acyl-carrier-protein] synthase activity"/>
    <property type="evidence" value="ECO:0007669"/>
    <property type="project" value="UniProtKB-UniRule"/>
</dbReference>
<sequence>MILGVGTDLLDQKRIEQTVSRFGQRFVHRVLNEQEREQYARASKPLNFLAKRFAVKEAASKALAVGIGAQANLHDFTVVKSASGAPSLQITGVAAETANALGVTHAHVSLSDETPFVLAFVVLSRST</sequence>
<dbReference type="InterPro" id="IPR002582">
    <property type="entry name" value="ACPS"/>
</dbReference>
<protein>
    <recommendedName>
        <fullName evidence="8">Holo-[acyl-carrier-protein] synthase</fullName>
        <shortName evidence="8">Holo-ACP synthase</shortName>
        <ecNumber evidence="8">2.7.8.7</ecNumber>
    </recommendedName>
    <alternativeName>
        <fullName evidence="8">4'-phosphopantetheinyl transferase AcpS</fullName>
    </alternativeName>
</protein>
<dbReference type="NCBIfam" id="TIGR00516">
    <property type="entry name" value="acpS"/>
    <property type="match status" value="1"/>
</dbReference>
<dbReference type="GO" id="GO:0005737">
    <property type="term" value="C:cytoplasm"/>
    <property type="evidence" value="ECO:0007669"/>
    <property type="project" value="UniProtKB-SubCell"/>
</dbReference>
<feature type="binding site" evidence="8">
    <location>
        <position position="57"/>
    </location>
    <ligand>
        <name>Mg(2+)</name>
        <dbReference type="ChEBI" id="CHEBI:18420"/>
    </ligand>
</feature>
<dbReference type="Pfam" id="PF01648">
    <property type="entry name" value="ACPS"/>
    <property type="match status" value="1"/>
</dbReference>
<comment type="cofactor">
    <cofactor evidence="8">
        <name>Mg(2+)</name>
        <dbReference type="ChEBI" id="CHEBI:18420"/>
    </cofactor>
</comment>
<keyword evidence="2 8" id="KW-0808">Transferase</keyword>
<dbReference type="InterPro" id="IPR004568">
    <property type="entry name" value="Ppantetheine-prot_Trfase_dom"/>
</dbReference>
<dbReference type="RefSeq" id="WP_190763537.1">
    <property type="nucleotide sequence ID" value="NZ_JACXLD010000002.1"/>
</dbReference>
<dbReference type="Proteomes" id="UP000610558">
    <property type="component" value="Unassembled WGS sequence"/>
</dbReference>
<comment type="function">
    <text evidence="8">Transfers the 4'-phosphopantetheine moiety from coenzyme A to a Ser of acyl-carrier-protein.</text>
</comment>
<evidence type="ECO:0000313" key="10">
    <source>
        <dbReference type="EMBL" id="MBD2858583.1"/>
    </source>
</evidence>
<name>A0A927BZQ8_9GAMM</name>
<dbReference type="InterPro" id="IPR037143">
    <property type="entry name" value="4-PPantetheinyl_Trfase_dom_sf"/>
</dbReference>
<dbReference type="GO" id="GO:0006633">
    <property type="term" value="P:fatty acid biosynthetic process"/>
    <property type="evidence" value="ECO:0007669"/>
    <property type="project" value="UniProtKB-UniRule"/>
</dbReference>
<evidence type="ECO:0000256" key="1">
    <source>
        <dbReference type="ARBA" id="ARBA00022516"/>
    </source>
</evidence>
<keyword evidence="5 8" id="KW-0460">Magnesium</keyword>
<keyword evidence="6 8" id="KW-0443">Lipid metabolism</keyword>
<evidence type="ECO:0000313" key="11">
    <source>
        <dbReference type="Proteomes" id="UP000610558"/>
    </source>
</evidence>
<keyword evidence="3 8" id="KW-0479">Metal-binding</keyword>
<comment type="catalytic activity">
    <reaction evidence="8">
        <text>apo-[ACP] + CoA = holo-[ACP] + adenosine 3',5'-bisphosphate + H(+)</text>
        <dbReference type="Rhea" id="RHEA:12068"/>
        <dbReference type="Rhea" id="RHEA-COMP:9685"/>
        <dbReference type="Rhea" id="RHEA-COMP:9690"/>
        <dbReference type="ChEBI" id="CHEBI:15378"/>
        <dbReference type="ChEBI" id="CHEBI:29999"/>
        <dbReference type="ChEBI" id="CHEBI:57287"/>
        <dbReference type="ChEBI" id="CHEBI:58343"/>
        <dbReference type="ChEBI" id="CHEBI:64479"/>
        <dbReference type="EC" id="2.7.8.7"/>
    </reaction>
</comment>
<evidence type="ECO:0000256" key="4">
    <source>
        <dbReference type="ARBA" id="ARBA00022832"/>
    </source>
</evidence>
<dbReference type="SUPFAM" id="SSF56214">
    <property type="entry name" value="4'-phosphopantetheinyl transferase"/>
    <property type="match status" value="1"/>
</dbReference>
<comment type="similarity">
    <text evidence="8">Belongs to the P-Pant transferase superfamily. AcpS family.</text>
</comment>
<dbReference type="Gene3D" id="3.90.470.20">
    <property type="entry name" value="4'-phosphopantetheinyl transferase domain"/>
    <property type="match status" value="1"/>
</dbReference>
<evidence type="ECO:0000256" key="8">
    <source>
        <dbReference type="HAMAP-Rule" id="MF_00101"/>
    </source>
</evidence>
<keyword evidence="8" id="KW-0963">Cytoplasm</keyword>
<evidence type="ECO:0000256" key="3">
    <source>
        <dbReference type="ARBA" id="ARBA00022723"/>
    </source>
</evidence>
<feature type="domain" description="4'-phosphopantetheinyl transferase" evidence="9">
    <location>
        <begin position="4"/>
        <end position="98"/>
    </location>
</feature>